<accession>A0A9N9X7T6</accession>
<feature type="compositionally biased region" description="Basic and acidic residues" evidence="1">
    <location>
        <begin position="43"/>
        <end position="56"/>
    </location>
</feature>
<evidence type="ECO:0000256" key="1">
    <source>
        <dbReference type="SAM" id="MobiDB-lite"/>
    </source>
</evidence>
<feature type="region of interest" description="Disordered" evidence="1">
    <location>
        <begin position="1"/>
        <end position="56"/>
    </location>
</feature>
<dbReference type="Proteomes" id="UP001153709">
    <property type="component" value="Chromosome 10"/>
</dbReference>
<dbReference type="AlphaFoldDB" id="A0A9N9X7T6"/>
<protein>
    <submittedName>
        <fullName evidence="2">Uncharacterized protein</fullName>
    </submittedName>
</protein>
<evidence type="ECO:0000313" key="3">
    <source>
        <dbReference type="Proteomes" id="UP001153709"/>
    </source>
</evidence>
<dbReference type="OrthoDB" id="6765441at2759"/>
<reference evidence="2" key="1">
    <citation type="submission" date="2022-01" db="EMBL/GenBank/DDBJ databases">
        <authorList>
            <person name="King R."/>
        </authorList>
    </citation>
    <scope>NUCLEOTIDE SEQUENCE</scope>
</reference>
<gene>
    <name evidence="2" type="ORF">DIABBA_LOCUS2144</name>
</gene>
<keyword evidence="3" id="KW-1185">Reference proteome</keyword>
<feature type="compositionally biased region" description="Low complexity" evidence="1">
    <location>
        <begin position="8"/>
        <end position="21"/>
    </location>
</feature>
<sequence length="122" mass="14389">MKFHNPFSSGQSSSQKLSPPLEQNLQQIETTQVTPPSMNHSDSNTETRSNLDKNFMDKSIPTSFKKFLFWPTPKENIAKRKLIKDKVPAVATSCQWQQYYKKQEEKKKQEEQLKMQRKEKRI</sequence>
<proteinExistence type="predicted"/>
<name>A0A9N9X7T6_DIABA</name>
<dbReference type="EMBL" id="OU898285">
    <property type="protein sequence ID" value="CAG9828210.1"/>
    <property type="molecule type" value="Genomic_DNA"/>
</dbReference>
<evidence type="ECO:0000313" key="2">
    <source>
        <dbReference type="EMBL" id="CAG9828210.1"/>
    </source>
</evidence>
<organism evidence="2 3">
    <name type="scientific">Diabrotica balteata</name>
    <name type="common">Banded cucumber beetle</name>
    <dbReference type="NCBI Taxonomy" id="107213"/>
    <lineage>
        <taxon>Eukaryota</taxon>
        <taxon>Metazoa</taxon>
        <taxon>Ecdysozoa</taxon>
        <taxon>Arthropoda</taxon>
        <taxon>Hexapoda</taxon>
        <taxon>Insecta</taxon>
        <taxon>Pterygota</taxon>
        <taxon>Neoptera</taxon>
        <taxon>Endopterygota</taxon>
        <taxon>Coleoptera</taxon>
        <taxon>Polyphaga</taxon>
        <taxon>Cucujiformia</taxon>
        <taxon>Chrysomeloidea</taxon>
        <taxon>Chrysomelidae</taxon>
        <taxon>Galerucinae</taxon>
        <taxon>Diabroticina</taxon>
        <taxon>Diabroticites</taxon>
        <taxon>Diabrotica</taxon>
    </lineage>
</organism>
<feature type="compositionally biased region" description="Polar residues" evidence="1">
    <location>
        <begin position="23"/>
        <end position="42"/>
    </location>
</feature>